<dbReference type="RefSeq" id="WP_013189254.1">
    <property type="nucleotide sequence ID" value="NZ_CP068112.1"/>
</dbReference>
<proteinExistence type="predicted"/>
<protein>
    <recommendedName>
        <fullName evidence="1">DUF7768 domain-containing protein</fullName>
    </recommendedName>
</protein>
<dbReference type="GeneID" id="55565375"/>
<sequence>MTTTATLDYGIPRLNEKGYRDPTAYKALKLVQQAEFGHRPLTYICSPYSGDIEANTKTAQDLSAYAVQCRKIPLAPHLLFPQFMNDGDVWERELAMHFNRVLLSKCEAMWVYTPRVSKGMRLEIEWAHQLDIPISYFDHNFEEVCLDD</sequence>
<name>A0A2X2YL12_9ACTO</name>
<feature type="domain" description="DUF7768" evidence="1">
    <location>
        <begin position="40"/>
        <end position="137"/>
    </location>
</feature>
<dbReference type="SUPFAM" id="SSF52309">
    <property type="entry name" value="N-(deoxy)ribosyltransferase-like"/>
    <property type="match status" value="1"/>
</dbReference>
<dbReference type="InterPro" id="IPR056670">
    <property type="entry name" value="DUF7768"/>
</dbReference>
<dbReference type="OMA" id="SKCTEVW"/>
<dbReference type="Proteomes" id="UP000250245">
    <property type="component" value="Unassembled WGS sequence"/>
</dbReference>
<dbReference type="AlphaFoldDB" id="A0A2X2YL12"/>
<dbReference type="Pfam" id="PF24963">
    <property type="entry name" value="DUF7768"/>
    <property type="match status" value="1"/>
</dbReference>
<dbReference type="Gene3D" id="3.40.50.10400">
    <property type="entry name" value="Hypothetical protein PA1492"/>
    <property type="match status" value="1"/>
</dbReference>
<evidence type="ECO:0000259" key="1">
    <source>
        <dbReference type="Pfam" id="PF24963"/>
    </source>
</evidence>
<gene>
    <name evidence="2" type="ORF">NCTC11820_01340</name>
</gene>
<organism evidence="2 3">
    <name type="scientific">Mobiluncus curtisii</name>
    <dbReference type="NCBI Taxonomy" id="2051"/>
    <lineage>
        <taxon>Bacteria</taxon>
        <taxon>Bacillati</taxon>
        <taxon>Actinomycetota</taxon>
        <taxon>Actinomycetes</taxon>
        <taxon>Actinomycetales</taxon>
        <taxon>Actinomycetaceae</taxon>
        <taxon>Mobiluncus</taxon>
    </lineage>
</organism>
<evidence type="ECO:0000313" key="2">
    <source>
        <dbReference type="EMBL" id="SQB65106.1"/>
    </source>
</evidence>
<reference evidence="2 3" key="1">
    <citation type="submission" date="2018-06" db="EMBL/GenBank/DDBJ databases">
        <authorList>
            <consortium name="Pathogen Informatics"/>
            <person name="Doyle S."/>
        </authorList>
    </citation>
    <scope>NUCLEOTIDE SEQUENCE [LARGE SCALE GENOMIC DNA]</scope>
    <source>
        <strain evidence="2 3">NCTC11820</strain>
    </source>
</reference>
<accession>A0A2X2YL12</accession>
<dbReference type="EMBL" id="UASJ01000001">
    <property type="protein sequence ID" value="SQB65106.1"/>
    <property type="molecule type" value="Genomic_DNA"/>
</dbReference>
<evidence type="ECO:0000313" key="3">
    <source>
        <dbReference type="Proteomes" id="UP000250245"/>
    </source>
</evidence>